<dbReference type="GO" id="GO:0009279">
    <property type="term" value="C:cell outer membrane"/>
    <property type="evidence" value="ECO:0007669"/>
    <property type="project" value="UniProtKB-SubCell"/>
</dbReference>
<dbReference type="InterPro" id="IPR049371">
    <property type="entry name" value="GspD-like_N0"/>
</dbReference>
<dbReference type="InterPro" id="IPR050810">
    <property type="entry name" value="Bact_Secretion_Sys_Channel"/>
</dbReference>
<evidence type="ECO:0000313" key="15">
    <source>
        <dbReference type="Proteomes" id="UP000306585"/>
    </source>
</evidence>
<dbReference type="Gene3D" id="3.30.1370.120">
    <property type="match status" value="3"/>
</dbReference>
<dbReference type="InterPro" id="IPR013356">
    <property type="entry name" value="T2SS_GspD"/>
</dbReference>
<dbReference type="GO" id="GO:0015628">
    <property type="term" value="P:protein secretion by the type II secretion system"/>
    <property type="evidence" value="ECO:0007669"/>
    <property type="project" value="InterPro"/>
</dbReference>
<name>A0A5R9GLH4_9PROT</name>
<dbReference type="InterPro" id="IPR004846">
    <property type="entry name" value="T2SS/T3SS_dom"/>
</dbReference>
<feature type="domain" description="NolW-like" evidence="12">
    <location>
        <begin position="272"/>
        <end position="349"/>
    </location>
</feature>
<protein>
    <submittedName>
        <fullName evidence="14">Type II secretion system protein GspD</fullName>
    </submittedName>
</protein>
<gene>
    <name evidence="14" type="primary">gspD</name>
    <name evidence="14" type="ORF">FEF65_07715</name>
</gene>
<keyword evidence="4" id="KW-1134">Transmembrane beta strand</keyword>
<evidence type="ECO:0000256" key="3">
    <source>
        <dbReference type="ARBA" id="ARBA00022448"/>
    </source>
</evidence>
<keyword evidence="5" id="KW-0812">Transmembrane</keyword>
<keyword evidence="8" id="KW-0472">Membrane</keyword>
<dbReference type="Pfam" id="PF21305">
    <property type="entry name" value="type_II_gspD_N0"/>
    <property type="match status" value="1"/>
</dbReference>
<comment type="similarity">
    <text evidence="2">Belongs to the bacterial secretin family. GSP D subfamily.</text>
</comment>
<dbReference type="EMBL" id="VBRY01000006">
    <property type="protein sequence ID" value="TLS67306.1"/>
    <property type="molecule type" value="Genomic_DNA"/>
</dbReference>
<feature type="domain" description="NolW-like" evidence="12">
    <location>
        <begin position="198"/>
        <end position="265"/>
    </location>
</feature>
<dbReference type="GO" id="GO:0015627">
    <property type="term" value="C:type II protein secretion system complex"/>
    <property type="evidence" value="ECO:0007669"/>
    <property type="project" value="InterPro"/>
</dbReference>
<organism evidence="14 15">
    <name type="scientific">Mariprofundus erugo</name>
    <dbReference type="NCBI Taxonomy" id="2528639"/>
    <lineage>
        <taxon>Bacteria</taxon>
        <taxon>Pseudomonadati</taxon>
        <taxon>Pseudomonadota</taxon>
        <taxon>Candidatius Mariprofundia</taxon>
        <taxon>Mariprofundales</taxon>
        <taxon>Mariprofundaceae</taxon>
        <taxon>Mariprofundus</taxon>
    </lineage>
</organism>
<proteinExistence type="inferred from homology"/>
<reference evidence="14 15" key="1">
    <citation type="journal article" date="2019" name="Appl. Environ. Microbiol.">
        <title>Environmental Evidence and Genomic Insight of Iron-oxidizing Bacteria Preference Towards More Corrosion Resistant Stainless Steel at Higher Salinities.</title>
        <authorList>
            <person name="Garrison C.E."/>
            <person name="Price K.A."/>
            <person name="Field E.K."/>
        </authorList>
    </citation>
    <scope>NUCLEOTIDE SEQUENCE [LARGE SCALE GENOMIC DNA]</scope>
    <source>
        <strain evidence="14 15">P3</strain>
    </source>
</reference>
<evidence type="ECO:0000259" key="12">
    <source>
        <dbReference type="Pfam" id="PF03958"/>
    </source>
</evidence>
<feature type="domain" description="NolW-like" evidence="12">
    <location>
        <begin position="135"/>
        <end position="193"/>
    </location>
</feature>
<evidence type="ECO:0000256" key="7">
    <source>
        <dbReference type="ARBA" id="ARBA00022927"/>
    </source>
</evidence>
<evidence type="ECO:0000256" key="4">
    <source>
        <dbReference type="ARBA" id="ARBA00022452"/>
    </source>
</evidence>
<evidence type="ECO:0000256" key="6">
    <source>
        <dbReference type="ARBA" id="ARBA00022729"/>
    </source>
</evidence>
<evidence type="ECO:0000313" key="14">
    <source>
        <dbReference type="EMBL" id="TLS67306.1"/>
    </source>
</evidence>
<dbReference type="PRINTS" id="PR00811">
    <property type="entry name" value="BCTERIALGSPD"/>
</dbReference>
<dbReference type="PANTHER" id="PTHR30332">
    <property type="entry name" value="PROBABLE GENERAL SECRETION PATHWAY PROTEIN D"/>
    <property type="match status" value="1"/>
</dbReference>
<dbReference type="NCBIfam" id="TIGR02517">
    <property type="entry name" value="type_II_gspD"/>
    <property type="match status" value="1"/>
</dbReference>
<dbReference type="PANTHER" id="PTHR30332:SF24">
    <property type="entry name" value="SECRETIN GSPD-RELATED"/>
    <property type="match status" value="1"/>
</dbReference>
<evidence type="ECO:0000256" key="2">
    <source>
        <dbReference type="ARBA" id="ARBA00006980"/>
    </source>
</evidence>
<dbReference type="InterPro" id="IPR001775">
    <property type="entry name" value="GspD/PilQ"/>
</dbReference>
<evidence type="ECO:0000259" key="13">
    <source>
        <dbReference type="Pfam" id="PF21305"/>
    </source>
</evidence>
<dbReference type="Pfam" id="PF03958">
    <property type="entry name" value="Secretin_N"/>
    <property type="match status" value="3"/>
</dbReference>
<accession>A0A5R9GLH4</accession>
<comment type="caution">
    <text evidence="14">The sequence shown here is derived from an EMBL/GenBank/DDBJ whole genome shotgun (WGS) entry which is preliminary data.</text>
</comment>
<dbReference type="Pfam" id="PF00263">
    <property type="entry name" value="Secretin"/>
    <property type="match status" value="1"/>
</dbReference>
<dbReference type="Proteomes" id="UP000306585">
    <property type="component" value="Unassembled WGS sequence"/>
</dbReference>
<evidence type="ECO:0000256" key="1">
    <source>
        <dbReference type="ARBA" id="ARBA00004442"/>
    </source>
</evidence>
<dbReference type="InterPro" id="IPR038591">
    <property type="entry name" value="NolW-like_sf"/>
</dbReference>
<dbReference type="InterPro" id="IPR005644">
    <property type="entry name" value="NolW-like"/>
</dbReference>
<keyword evidence="7" id="KW-0653">Protein transport</keyword>
<keyword evidence="15" id="KW-1185">Reference proteome</keyword>
<dbReference type="AlphaFoldDB" id="A0A5R9GLH4"/>
<keyword evidence="6" id="KW-0732">Signal</keyword>
<keyword evidence="3 10" id="KW-0813">Transport</keyword>
<evidence type="ECO:0000259" key="11">
    <source>
        <dbReference type="Pfam" id="PF00263"/>
    </source>
</evidence>
<evidence type="ECO:0000256" key="10">
    <source>
        <dbReference type="RuleBase" id="RU004004"/>
    </source>
</evidence>
<sequence>MNDVTNSEKGLNIRWLACLIGLICWCQIQTVSAREITLNFKDADIGAFIEFVAGFSGKNFLVDNRVKGKVTIISPTPISEARAYEVFESVLEVNGFATVPSGPVIKIVPRAESKQMSLPIKLAGANSGEGDAMVTQVIRLQYADAQQLQALIRPLISPNSHLVAYPRGNMMLLTDSASNIQRIQKILQLLDRKDAVGVQLFKLQHASADKLATTISTLYGAAAGQSPDAVKAIAHQPGNILIIVAAPQIINEVASVVERLDVAPEADSGRLQVRYLKNANAVDVAKVLTSLVGTQGGGGAAAGQGKALFSGDVKVVADDATNALLITADSSDMSAIGGIVDRLDVRRRQVLVEALIVEVSGNATQRFGVEWMASGGMGAGVQNFKNMQAIGGAMAANVNAAAPVAPAAALTGAAPTGLTLGVVNKALSIGALVHAMQSDNDANVLSTPNLLTMDNEEAEIVVGQNVPFVTGGYAQAAATATGGGINPFQTIERKDVGLTLRVKPQISEGDTVRLEIYQEISSVVPAANNATGATDIVTNKRSIKTVVLANDAQMIVLGGLMRDDKSATVQHVPCVGALPLVGEPFKFTENLKTKTNLMVFLKPHIIKGTSQIDSLTNVKYRDIRGLYEKPVEGGTILFPRDVKALPESLKPAPLPTVIPANSAPAAAVP</sequence>
<keyword evidence="9" id="KW-0998">Cell outer membrane</keyword>
<comment type="subcellular location">
    <subcellularLocation>
        <location evidence="1 10">Cell outer membrane</location>
    </subcellularLocation>
</comment>
<evidence type="ECO:0000256" key="8">
    <source>
        <dbReference type="ARBA" id="ARBA00023136"/>
    </source>
</evidence>
<feature type="domain" description="GspD-like N0" evidence="13">
    <location>
        <begin position="38"/>
        <end position="107"/>
    </location>
</feature>
<evidence type="ECO:0000256" key="9">
    <source>
        <dbReference type="ARBA" id="ARBA00023237"/>
    </source>
</evidence>
<evidence type="ECO:0000256" key="5">
    <source>
        <dbReference type="ARBA" id="ARBA00022692"/>
    </source>
</evidence>
<feature type="domain" description="Type II/III secretion system secretin-like" evidence="11">
    <location>
        <begin position="435"/>
        <end position="607"/>
    </location>
</feature>